<dbReference type="RefSeq" id="WP_011577023.1">
    <property type="nucleotide sequence ID" value="NZ_FZLV01000006.1"/>
</dbReference>
<dbReference type="EMBL" id="LT632857">
    <property type="protein sequence ID" value="SFZ70746.1"/>
    <property type="molecule type" value="Genomic_DNA"/>
</dbReference>
<proteinExistence type="predicted"/>
<dbReference type="InterPro" id="IPR040838">
    <property type="entry name" value="SabA_N_adhesion"/>
</dbReference>
<protein>
    <submittedName>
        <fullName evidence="4">OMP1004</fullName>
    </submittedName>
    <submittedName>
        <fullName evidence="5">OMP138</fullName>
    </submittedName>
    <submittedName>
        <fullName evidence="3">OMP249</fullName>
    </submittedName>
</protein>
<organism evidence="5">
    <name type="scientific">Helicobacter acinonychis</name>
    <name type="common">Helicobacter acinonyx</name>
    <dbReference type="NCBI Taxonomy" id="212"/>
    <lineage>
        <taxon>Bacteria</taxon>
        <taxon>Pseudomonadati</taxon>
        <taxon>Campylobacterota</taxon>
        <taxon>Epsilonproteobacteria</taxon>
        <taxon>Campylobacterales</taxon>
        <taxon>Helicobacteraceae</taxon>
        <taxon>Helicobacter</taxon>
    </lineage>
</organism>
<feature type="domain" description="SabA N-terminal extracellular adhesion" evidence="2">
    <location>
        <begin position="12"/>
        <end position="66"/>
    </location>
</feature>
<feature type="compositionally biased region" description="Polar residues" evidence="1">
    <location>
        <begin position="1"/>
        <end position="10"/>
    </location>
</feature>
<accession>A0A1M4NFV6</accession>
<evidence type="ECO:0000313" key="4">
    <source>
        <dbReference type="EMBL" id="SFZ70746.1"/>
    </source>
</evidence>
<dbReference type="AlphaFoldDB" id="A0A1M4NFV6"/>
<dbReference type="EMBL" id="LT632877">
    <property type="protein sequence ID" value="SFZ70778.1"/>
    <property type="molecule type" value="Genomic_DNA"/>
</dbReference>
<name>A0A1M4NFV6_HELAC</name>
<evidence type="ECO:0000313" key="3">
    <source>
        <dbReference type="EMBL" id="SFZ70474.1"/>
    </source>
</evidence>
<reference evidence="5" key="1">
    <citation type="submission" date="2016-10" db="EMBL/GenBank/DDBJ databases">
        <title>Proteomic and phylogenetic analysis of the outer membrane protein repertoire of gastric Helicobacter species.</title>
        <authorList>
            <person name="Joosten M."/>
        </authorList>
    </citation>
    <scope>NUCLEOTIDE SEQUENCE</scope>
    <source>
        <strain evidence="3">Acino1</strain>
        <strain evidence="4">Acino2</strain>
        <strain evidence="5">Acino4</strain>
    </source>
</reference>
<evidence type="ECO:0000256" key="1">
    <source>
        <dbReference type="SAM" id="MobiDB-lite"/>
    </source>
</evidence>
<gene>
    <name evidence="5" type="primary">omp138</name>
    <name evidence="4" type="synonym">omp1004</name>
    <name evidence="3" type="synonym">omp249</name>
</gene>
<dbReference type="Pfam" id="PF18304">
    <property type="entry name" value="SabA_adhesion"/>
    <property type="match status" value="1"/>
</dbReference>
<feature type="region of interest" description="Disordered" evidence="1">
    <location>
        <begin position="1"/>
        <end position="34"/>
    </location>
</feature>
<evidence type="ECO:0000313" key="5">
    <source>
        <dbReference type="EMBL" id="SFZ70778.1"/>
    </source>
</evidence>
<evidence type="ECO:0000259" key="2">
    <source>
        <dbReference type="Pfam" id="PF18304"/>
    </source>
</evidence>
<dbReference type="EMBL" id="LT632733">
    <property type="protein sequence ID" value="SFZ70474.1"/>
    <property type="molecule type" value="Genomic_DNA"/>
</dbReference>
<sequence length="69" mass="6963">MSALGTNGNAEVTVDTLKNGSGSSGSGTSADQKVKNDAQTLLTNASTIIDTLKTQCPWLETSDGGKAFG</sequence>
<dbReference type="GeneID" id="99739368"/>